<organism evidence="1 2">
    <name type="scientific">Gossypium arboreum</name>
    <name type="common">Tree cotton</name>
    <name type="synonym">Gossypium nanking</name>
    <dbReference type="NCBI Taxonomy" id="29729"/>
    <lineage>
        <taxon>Eukaryota</taxon>
        <taxon>Viridiplantae</taxon>
        <taxon>Streptophyta</taxon>
        <taxon>Embryophyta</taxon>
        <taxon>Tracheophyta</taxon>
        <taxon>Spermatophyta</taxon>
        <taxon>Magnoliopsida</taxon>
        <taxon>eudicotyledons</taxon>
        <taxon>Gunneridae</taxon>
        <taxon>Pentapetalae</taxon>
        <taxon>rosids</taxon>
        <taxon>malvids</taxon>
        <taxon>Malvales</taxon>
        <taxon>Malvaceae</taxon>
        <taxon>Malvoideae</taxon>
        <taxon>Gossypium</taxon>
    </lineage>
</organism>
<dbReference type="EMBL" id="JRRC01173973">
    <property type="protein sequence ID" value="KHG01156.1"/>
    <property type="molecule type" value="Genomic_DNA"/>
</dbReference>
<accession>A0A0B0MQD7</accession>
<evidence type="ECO:0000313" key="2">
    <source>
        <dbReference type="Proteomes" id="UP000032142"/>
    </source>
</evidence>
<comment type="caution">
    <text evidence="1">The sequence shown here is derived from an EMBL/GenBank/DDBJ whole genome shotgun (WGS) entry which is preliminary data.</text>
</comment>
<evidence type="ECO:0000313" key="1">
    <source>
        <dbReference type="EMBL" id="KHG01156.1"/>
    </source>
</evidence>
<proteinExistence type="predicted"/>
<gene>
    <name evidence="1" type="ORF">F383_39221</name>
</gene>
<reference evidence="2" key="1">
    <citation type="submission" date="2014-09" db="EMBL/GenBank/DDBJ databases">
        <authorList>
            <person name="Mudge J."/>
            <person name="Ramaraj T."/>
            <person name="Lindquist I.E."/>
            <person name="Bharti A.K."/>
            <person name="Sundararajan A."/>
            <person name="Cameron C.T."/>
            <person name="Woodward J.E."/>
            <person name="May G.D."/>
            <person name="Brubaker C."/>
            <person name="Broadhvest J."/>
            <person name="Wilkins T.A."/>
        </authorList>
    </citation>
    <scope>NUCLEOTIDE SEQUENCE</scope>
    <source>
        <strain evidence="2">cv. AKA8401</strain>
    </source>
</reference>
<keyword evidence="2" id="KW-1185">Reference proteome</keyword>
<sequence length="29" mass="3099">MILGNISGLEVRRLCAGNISELKVPQALC</sequence>
<protein>
    <submittedName>
        <fullName evidence="1">Uncharacterized protein</fullName>
    </submittedName>
</protein>
<name>A0A0B0MQD7_GOSAR</name>
<dbReference type="Proteomes" id="UP000032142">
    <property type="component" value="Unassembled WGS sequence"/>
</dbReference>
<dbReference type="AlphaFoldDB" id="A0A0B0MQD7"/>